<dbReference type="Proteomes" id="UP000051913">
    <property type="component" value="Unassembled WGS sequence"/>
</dbReference>
<organism evidence="2 3">
    <name type="scientific">Bradyrhizobium valentinum</name>
    <dbReference type="NCBI Taxonomy" id="1518501"/>
    <lineage>
        <taxon>Bacteria</taxon>
        <taxon>Pseudomonadati</taxon>
        <taxon>Pseudomonadota</taxon>
        <taxon>Alphaproteobacteria</taxon>
        <taxon>Hyphomicrobiales</taxon>
        <taxon>Nitrobacteraceae</taxon>
        <taxon>Bradyrhizobium</taxon>
    </lineage>
</organism>
<accession>A0A0R3LCP8</accession>
<reference evidence="2 3" key="1">
    <citation type="submission" date="2014-03" db="EMBL/GenBank/DDBJ databases">
        <title>Bradyrhizobium valentinum sp. nov., isolated from effective nodules of Lupinus mariae-josephae, a lupine endemic of basic-lime soils in Eastern Spain.</title>
        <authorList>
            <person name="Duran D."/>
            <person name="Rey L."/>
            <person name="Navarro A."/>
            <person name="Busquets A."/>
            <person name="Imperial J."/>
            <person name="Ruiz-Argueso T."/>
        </authorList>
    </citation>
    <scope>NUCLEOTIDE SEQUENCE [LARGE SCALE GENOMIC DNA]</scope>
    <source>
        <strain evidence="2 3">LmjM3</strain>
    </source>
</reference>
<evidence type="ECO:0000313" key="2">
    <source>
        <dbReference type="EMBL" id="KRR03285.1"/>
    </source>
</evidence>
<dbReference type="AlphaFoldDB" id="A0A0R3LCP8"/>
<evidence type="ECO:0000313" key="3">
    <source>
        <dbReference type="Proteomes" id="UP000051913"/>
    </source>
</evidence>
<evidence type="ECO:0000256" key="1">
    <source>
        <dbReference type="SAM" id="MobiDB-lite"/>
    </source>
</evidence>
<proteinExistence type="predicted"/>
<sequence length="88" mass="9546">MLPSIHADLGKVGLRGGEPARTRVVLVFAPEIAWQHGLASGRFHVPANLVQARPAEQRSSSSASNSMGPQRICFDSSHADRWMTANPR</sequence>
<name>A0A0R3LCP8_9BRAD</name>
<dbReference type="EMBL" id="LLXX01000142">
    <property type="protein sequence ID" value="KRR03285.1"/>
    <property type="molecule type" value="Genomic_DNA"/>
</dbReference>
<keyword evidence="3" id="KW-1185">Reference proteome</keyword>
<protein>
    <submittedName>
        <fullName evidence="2">Uncharacterized protein</fullName>
    </submittedName>
</protein>
<feature type="region of interest" description="Disordered" evidence="1">
    <location>
        <begin position="53"/>
        <end position="88"/>
    </location>
</feature>
<gene>
    <name evidence="2" type="ORF">CP49_15225</name>
</gene>
<comment type="caution">
    <text evidence="2">The sequence shown here is derived from an EMBL/GenBank/DDBJ whole genome shotgun (WGS) entry which is preliminary data.</text>
</comment>